<evidence type="ECO:0000256" key="1">
    <source>
        <dbReference type="SAM" id="Coils"/>
    </source>
</evidence>
<feature type="coiled-coil region" evidence="1">
    <location>
        <begin position="59"/>
        <end position="100"/>
    </location>
</feature>
<keyword evidence="1" id="KW-0175">Coiled coil</keyword>
<dbReference type="AlphaFoldDB" id="A0A7J9PHA5"/>
<accession>A0A7J9PHA5</accession>
<comment type="caution">
    <text evidence="2">The sequence shown here is derived from an EMBL/GenBank/DDBJ whole genome shotgun (WGS) entry which is preliminary data.</text>
</comment>
<reference evidence="2 3" key="1">
    <citation type="submission" date="2020-07" db="EMBL/GenBank/DDBJ databases">
        <title>Genomic Encyclopedia of Type Strains, Phase IV (KMG-V): Genome sequencing to study the core and pangenomes of soil and plant-associated prokaryotes.</title>
        <authorList>
            <person name="Whitman W."/>
        </authorList>
    </citation>
    <scope>NUCLEOTIDE SEQUENCE [LARGE SCALE GENOMIC DNA]</scope>
    <source>
        <strain evidence="2 3">C8</strain>
    </source>
</reference>
<evidence type="ECO:0000313" key="3">
    <source>
        <dbReference type="Proteomes" id="UP000533207"/>
    </source>
</evidence>
<evidence type="ECO:0000313" key="2">
    <source>
        <dbReference type="EMBL" id="MBA2862136.1"/>
    </source>
</evidence>
<organism evidence="2 3">
    <name type="scientific">Methanococcus maripaludis</name>
    <name type="common">Methanococcus deltae</name>
    <dbReference type="NCBI Taxonomy" id="39152"/>
    <lineage>
        <taxon>Archaea</taxon>
        <taxon>Methanobacteriati</taxon>
        <taxon>Methanobacteriota</taxon>
        <taxon>Methanomada group</taxon>
        <taxon>Methanococci</taxon>
        <taxon>Methanococcales</taxon>
        <taxon>Methanococcaceae</taxon>
        <taxon>Methanococcus</taxon>
    </lineage>
</organism>
<dbReference type="RefSeq" id="WP_011976762.1">
    <property type="nucleotide sequence ID" value="NZ_JACDUL010000002.1"/>
</dbReference>
<name>A0A7J9PHA5_METMI</name>
<protein>
    <submittedName>
        <fullName evidence="2">Putative nuclease with TOPRIM domain</fullName>
    </submittedName>
</protein>
<sequence>MFKLRKKKPETVSRDKYEDIKKIYLESKKSYIALEAKYKHELYTNSQLKSEISRKNVELEYLNHKLNELYEKYRDLSKSYEKLENRIKFLLSELEIKDKKDSEK</sequence>
<gene>
    <name evidence="2" type="ORF">HNP90_001015</name>
</gene>
<proteinExistence type="predicted"/>
<dbReference type="EMBL" id="JACDUL010000002">
    <property type="protein sequence ID" value="MBA2862136.1"/>
    <property type="molecule type" value="Genomic_DNA"/>
</dbReference>
<dbReference type="Proteomes" id="UP000533207">
    <property type="component" value="Unassembled WGS sequence"/>
</dbReference>